<dbReference type="Proteomes" id="UP000034894">
    <property type="component" value="Unassembled WGS sequence"/>
</dbReference>
<gene>
    <name evidence="2" type="ORF">UV73_C0008G0062</name>
</gene>
<dbReference type="PANTHER" id="PTHR37478">
    <property type="match status" value="1"/>
</dbReference>
<dbReference type="EMBL" id="LCFP01000008">
    <property type="protein sequence ID" value="KKS97542.1"/>
    <property type="molecule type" value="Genomic_DNA"/>
</dbReference>
<name>A0A0G1DIX1_9BACT</name>
<dbReference type="Pfam" id="PF02001">
    <property type="entry name" value="DUF134"/>
    <property type="match status" value="1"/>
</dbReference>
<dbReference type="AlphaFoldDB" id="A0A0G1DIX1"/>
<dbReference type="InterPro" id="IPR002852">
    <property type="entry name" value="UPF0251"/>
</dbReference>
<evidence type="ECO:0000313" key="2">
    <source>
        <dbReference type="EMBL" id="KKS97542.1"/>
    </source>
</evidence>
<comment type="caution">
    <text evidence="2">The sequence shown here is derived from an EMBL/GenBank/DDBJ whole genome shotgun (WGS) entry which is preliminary data.</text>
</comment>
<accession>A0A0G1DIX1</accession>
<evidence type="ECO:0000256" key="1">
    <source>
        <dbReference type="ARBA" id="ARBA00009350"/>
    </source>
</evidence>
<reference evidence="2 3" key="1">
    <citation type="journal article" date="2015" name="Nature">
        <title>rRNA introns, odd ribosomes, and small enigmatic genomes across a large radiation of phyla.</title>
        <authorList>
            <person name="Brown C.T."/>
            <person name="Hug L.A."/>
            <person name="Thomas B.C."/>
            <person name="Sharon I."/>
            <person name="Castelle C.J."/>
            <person name="Singh A."/>
            <person name="Wilkins M.J."/>
            <person name="Williams K.H."/>
            <person name="Banfield J.F."/>
        </authorList>
    </citation>
    <scope>NUCLEOTIDE SEQUENCE [LARGE SCALE GENOMIC DNA]</scope>
</reference>
<protein>
    <submittedName>
        <fullName evidence="2">Uncharacterized protein</fullName>
    </submittedName>
</protein>
<proteinExistence type="inferred from homology"/>
<evidence type="ECO:0000313" key="3">
    <source>
        <dbReference type="Proteomes" id="UP000034894"/>
    </source>
</evidence>
<organism evidence="2 3">
    <name type="scientific">Candidatus Gottesmanbacteria bacterium GW2011_GWA2_43_14</name>
    <dbReference type="NCBI Taxonomy" id="1618443"/>
    <lineage>
        <taxon>Bacteria</taxon>
        <taxon>Candidatus Gottesmaniibacteriota</taxon>
    </lineage>
</organism>
<comment type="similarity">
    <text evidence="1">Belongs to the UPF0251 family.</text>
</comment>
<dbReference type="STRING" id="1618443.UV73_C0008G0062"/>
<sequence>MGRPKCDYQVDFCPLFSSYKPQGTDCCEFVEITPEEMESLRLKNIKNLNQIDAAGKMGVSQSTFQRVLTSAYKKVSLALIEGRELRIQSKKKA</sequence>
<dbReference type="PANTHER" id="PTHR37478:SF2">
    <property type="entry name" value="UPF0251 PROTEIN TK0562"/>
    <property type="match status" value="1"/>
</dbReference>